<dbReference type="InterPro" id="IPR013154">
    <property type="entry name" value="ADH-like_N"/>
</dbReference>
<sequence>MPKVVRFHHVGDADVLQFDDVAVPEPQANEVQIEVRALGLNRAEIMYRTGRYVIEPVFPAQLGYEASGDVVAIGSAVSEFAVGDRVSVIPAFSFHEYGMYGEVVNAPVHAVVKNPDGVSYEEAAATWMKFTTAYGALVNMGGLAEGDAVLLGAASSSLGLAAIQIAHMVKAMPIALTNSAGKFDALRAAGAAHVFLGDDPDLVERIMEVTAGKGARIAFDPVGGANARRLIQALSFEGIFYLYGALDSRDVAVPVMDVLSRHLTLRGYELFEITKDSKKIEEAKAFITRGLASKALRPVIDRVFAFDEMVEAHRYMEAGNQIGKIVVRL</sequence>
<dbReference type="InterPro" id="IPR011032">
    <property type="entry name" value="GroES-like_sf"/>
</dbReference>
<accession>A0ABQ1GA68</accession>
<dbReference type="Pfam" id="PF00107">
    <property type="entry name" value="ADH_zinc_N"/>
    <property type="match status" value="1"/>
</dbReference>
<dbReference type="InterPro" id="IPR013149">
    <property type="entry name" value="ADH-like_C"/>
</dbReference>
<evidence type="ECO:0000256" key="1">
    <source>
        <dbReference type="ARBA" id="ARBA00022857"/>
    </source>
</evidence>
<dbReference type="PANTHER" id="PTHR48106:SF5">
    <property type="entry name" value="ZINC-CONTAINING ALCOHOL DEHYDROGENASE"/>
    <property type="match status" value="1"/>
</dbReference>
<dbReference type="SUPFAM" id="SSF51735">
    <property type="entry name" value="NAD(P)-binding Rossmann-fold domains"/>
    <property type="match status" value="1"/>
</dbReference>
<dbReference type="InterPro" id="IPR020843">
    <property type="entry name" value="ER"/>
</dbReference>
<keyword evidence="1" id="KW-0521">NADP</keyword>
<dbReference type="Pfam" id="PF08240">
    <property type="entry name" value="ADH_N"/>
    <property type="match status" value="1"/>
</dbReference>
<dbReference type="InterPro" id="IPR036291">
    <property type="entry name" value="NAD(P)-bd_dom_sf"/>
</dbReference>
<dbReference type="Proteomes" id="UP000620046">
    <property type="component" value="Unassembled WGS sequence"/>
</dbReference>
<protein>
    <submittedName>
        <fullName evidence="4">NADPH:quinone reductase</fullName>
    </submittedName>
</protein>
<dbReference type="CDD" id="cd08268">
    <property type="entry name" value="MDR2"/>
    <property type="match status" value="1"/>
</dbReference>
<dbReference type="Gene3D" id="3.40.50.720">
    <property type="entry name" value="NAD(P)-binding Rossmann-like Domain"/>
    <property type="match status" value="1"/>
</dbReference>
<keyword evidence="5" id="KW-1185">Reference proteome</keyword>
<reference evidence="5" key="1">
    <citation type="journal article" date="2019" name="Int. J. Syst. Evol. Microbiol.">
        <title>The Global Catalogue of Microorganisms (GCM) 10K type strain sequencing project: providing services to taxonomists for standard genome sequencing and annotation.</title>
        <authorList>
            <consortium name="The Broad Institute Genomics Platform"/>
            <consortium name="The Broad Institute Genome Sequencing Center for Infectious Disease"/>
            <person name="Wu L."/>
            <person name="Ma J."/>
        </authorList>
    </citation>
    <scope>NUCLEOTIDE SEQUENCE [LARGE SCALE GENOMIC DNA]</scope>
    <source>
        <strain evidence="5">CGMCC 1.15439</strain>
    </source>
</reference>
<keyword evidence="2" id="KW-0560">Oxidoreductase</keyword>
<evidence type="ECO:0000259" key="3">
    <source>
        <dbReference type="SMART" id="SM00829"/>
    </source>
</evidence>
<evidence type="ECO:0000313" key="5">
    <source>
        <dbReference type="Proteomes" id="UP000620046"/>
    </source>
</evidence>
<dbReference type="SUPFAM" id="SSF50129">
    <property type="entry name" value="GroES-like"/>
    <property type="match status" value="1"/>
</dbReference>
<dbReference type="Gene3D" id="3.90.180.10">
    <property type="entry name" value="Medium-chain alcohol dehydrogenases, catalytic domain"/>
    <property type="match status" value="1"/>
</dbReference>
<name>A0ABQ1GA68_9GAMM</name>
<dbReference type="PANTHER" id="PTHR48106">
    <property type="entry name" value="QUINONE OXIDOREDUCTASE PIG3-RELATED"/>
    <property type="match status" value="1"/>
</dbReference>
<gene>
    <name evidence="4" type="ORF">GCM10010981_31220</name>
</gene>
<evidence type="ECO:0000313" key="4">
    <source>
        <dbReference type="EMBL" id="GGA39739.1"/>
    </source>
</evidence>
<evidence type="ECO:0000256" key="2">
    <source>
        <dbReference type="ARBA" id="ARBA00023002"/>
    </source>
</evidence>
<organism evidence="4 5">
    <name type="scientific">Dyella nitratireducens</name>
    <dbReference type="NCBI Taxonomy" id="1849580"/>
    <lineage>
        <taxon>Bacteria</taxon>
        <taxon>Pseudomonadati</taxon>
        <taxon>Pseudomonadota</taxon>
        <taxon>Gammaproteobacteria</taxon>
        <taxon>Lysobacterales</taxon>
        <taxon>Rhodanobacteraceae</taxon>
        <taxon>Dyella</taxon>
    </lineage>
</organism>
<dbReference type="EMBL" id="BMJA01000002">
    <property type="protein sequence ID" value="GGA39739.1"/>
    <property type="molecule type" value="Genomic_DNA"/>
</dbReference>
<dbReference type="SMART" id="SM00829">
    <property type="entry name" value="PKS_ER"/>
    <property type="match status" value="1"/>
</dbReference>
<proteinExistence type="predicted"/>
<feature type="domain" description="Enoyl reductase (ER)" evidence="3">
    <location>
        <begin position="11"/>
        <end position="327"/>
    </location>
</feature>
<comment type="caution">
    <text evidence="4">The sequence shown here is derived from an EMBL/GenBank/DDBJ whole genome shotgun (WGS) entry which is preliminary data.</text>
</comment>